<feature type="transmembrane region" description="Helical" evidence="2">
    <location>
        <begin position="87"/>
        <end position="110"/>
    </location>
</feature>
<organism evidence="3 4">
    <name type="scientific">Candidatus Uhrbacteria bacterium RIFOXYB2_FULL_57_15</name>
    <dbReference type="NCBI Taxonomy" id="1802422"/>
    <lineage>
        <taxon>Bacteria</taxon>
        <taxon>Candidatus Uhriibacteriota</taxon>
    </lineage>
</organism>
<dbReference type="EMBL" id="MGFE01000017">
    <property type="protein sequence ID" value="OGL98645.1"/>
    <property type="molecule type" value="Genomic_DNA"/>
</dbReference>
<dbReference type="AlphaFoldDB" id="A0A1F7W760"/>
<evidence type="ECO:0000256" key="1">
    <source>
        <dbReference type="SAM" id="MobiDB-lite"/>
    </source>
</evidence>
<reference evidence="3 4" key="1">
    <citation type="journal article" date="2016" name="Nat. Commun.">
        <title>Thousands of microbial genomes shed light on interconnected biogeochemical processes in an aquifer system.</title>
        <authorList>
            <person name="Anantharaman K."/>
            <person name="Brown C.T."/>
            <person name="Hug L.A."/>
            <person name="Sharon I."/>
            <person name="Castelle C.J."/>
            <person name="Probst A.J."/>
            <person name="Thomas B.C."/>
            <person name="Singh A."/>
            <person name="Wilkins M.J."/>
            <person name="Karaoz U."/>
            <person name="Brodie E.L."/>
            <person name="Williams K.H."/>
            <person name="Hubbard S.S."/>
            <person name="Banfield J.F."/>
        </authorList>
    </citation>
    <scope>NUCLEOTIDE SEQUENCE [LARGE SCALE GENOMIC DNA]</scope>
</reference>
<feature type="transmembrane region" description="Helical" evidence="2">
    <location>
        <begin position="155"/>
        <end position="181"/>
    </location>
</feature>
<keyword evidence="2" id="KW-1133">Transmembrane helix</keyword>
<sequence>MANAGISTKPMSYAKKEDAQGMGYVDEGGEIPSTDRMREMLARNQASSSLAQGAGGSAEEQMDPRAQLQKQLDKANHYMLVEILPEVISFDIGCFGLTTCLTLPLVYWPIAAIWGLEVYNDYTGNSTPLTPKLSWKSFFPPGTEMDIPLPNPPLWIAWIMYVILLVFATVIWGTMIFLLVYTISDPAAALSGLGEIFPFMTSIIGI</sequence>
<name>A0A1F7W760_9BACT</name>
<proteinExistence type="predicted"/>
<evidence type="ECO:0000313" key="3">
    <source>
        <dbReference type="EMBL" id="OGL98645.1"/>
    </source>
</evidence>
<accession>A0A1F7W760</accession>
<gene>
    <name evidence="3" type="ORF">A2304_02995</name>
</gene>
<keyword evidence="2" id="KW-0812">Transmembrane</keyword>
<comment type="caution">
    <text evidence="3">The sequence shown here is derived from an EMBL/GenBank/DDBJ whole genome shotgun (WGS) entry which is preliminary data.</text>
</comment>
<dbReference type="Proteomes" id="UP000176501">
    <property type="component" value="Unassembled WGS sequence"/>
</dbReference>
<feature type="region of interest" description="Disordered" evidence="1">
    <location>
        <begin position="44"/>
        <end position="67"/>
    </location>
</feature>
<evidence type="ECO:0000313" key="4">
    <source>
        <dbReference type="Proteomes" id="UP000176501"/>
    </source>
</evidence>
<protein>
    <submittedName>
        <fullName evidence="3">Uncharacterized protein</fullName>
    </submittedName>
</protein>
<keyword evidence="2" id="KW-0472">Membrane</keyword>
<evidence type="ECO:0000256" key="2">
    <source>
        <dbReference type="SAM" id="Phobius"/>
    </source>
</evidence>